<proteinExistence type="predicted"/>
<dbReference type="STRING" id="258515.SAMN05192585_1015"/>
<dbReference type="EMBL" id="FNID01000001">
    <property type="protein sequence ID" value="SDM52052.1"/>
    <property type="molecule type" value="Genomic_DNA"/>
</dbReference>
<organism evidence="2 3">
    <name type="scientific">Acetanaerobacterium elongatum</name>
    <dbReference type="NCBI Taxonomy" id="258515"/>
    <lineage>
        <taxon>Bacteria</taxon>
        <taxon>Bacillati</taxon>
        <taxon>Bacillota</taxon>
        <taxon>Clostridia</taxon>
        <taxon>Eubacteriales</taxon>
        <taxon>Oscillospiraceae</taxon>
        <taxon>Acetanaerobacterium</taxon>
    </lineage>
</organism>
<protein>
    <recommendedName>
        <fullName evidence="4">Lipoprotein</fullName>
    </recommendedName>
</protein>
<reference evidence="2 3" key="1">
    <citation type="submission" date="2016-10" db="EMBL/GenBank/DDBJ databases">
        <authorList>
            <person name="de Groot N.N."/>
        </authorList>
    </citation>
    <scope>NUCLEOTIDE SEQUENCE [LARGE SCALE GENOMIC DNA]</scope>
    <source>
        <strain evidence="2 3">CGMCC 1.5012</strain>
    </source>
</reference>
<sequence length="135" mass="14870">MIDVIKRIFRLAPVLLPVLLLTTACTSGSYTTIGSIENNTSTGMSMSYQYFNGYKANTFHLDSGETAEADVDIKTEEGKLSLSITDQEGSSCYQGTDLPTSSFSVKLEKSGDYTVRFDAVKHKGSYKLEWKIGKE</sequence>
<evidence type="ECO:0000313" key="3">
    <source>
        <dbReference type="Proteomes" id="UP000199182"/>
    </source>
</evidence>
<feature type="chain" id="PRO_5038726393" description="Lipoprotein" evidence="1">
    <location>
        <begin position="27"/>
        <end position="135"/>
    </location>
</feature>
<feature type="signal peptide" evidence="1">
    <location>
        <begin position="1"/>
        <end position="26"/>
    </location>
</feature>
<dbReference type="RefSeq" id="WP_092637206.1">
    <property type="nucleotide sequence ID" value="NZ_FNID01000001.1"/>
</dbReference>
<accession>A0A1G9TWJ9</accession>
<keyword evidence="1" id="KW-0732">Signal</keyword>
<keyword evidence="3" id="KW-1185">Reference proteome</keyword>
<dbReference type="Proteomes" id="UP000199182">
    <property type="component" value="Unassembled WGS sequence"/>
</dbReference>
<evidence type="ECO:0008006" key="4">
    <source>
        <dbReference type="Google" id="ProtNLM"/>
    </source>
</evidence>
<dbReference type="Gene3D" id="2.60.120.380">
    <property type="match status" value="1"/>
</dbReference>
<dbReference type="OrthoDB" id="2002457at2"/>
<name>A0A1G9TWJ9_9FIRM</name>
<gene>
    <name evidence="2" type="ORF">SAMN05192585_1015</name>
</gene>
<evidence type="ECO:0000313" key="2">
    <source>
        <dbReference type="EMBL" id="SDM52052.1"/>
    </source>
</evidence>
<evidence type="ECO:0000256" key="1">
    <source>
        <dbReference type="SAM" id="SignalP"/>
    </source>
</evidence>
<dbReference type="AlphaFoldDB" id="A0A1G9TWJ9"/>
<dbReference type="PROSITE" id="PS51257">
    <property type="entry name" value="PROKAR_LIPOPROTEIN"/>
    <property type="match status" value="1"/>
</dbReference>